<feature type="non-terminal residue" evidence="1">
    <location>
        <position position="1"/>
    </location>
</feature>
<comment type="caution">
    <text evidence="1">The sequence shown here is derived from an EMBL/GenBank/DDBJ whole genome shotgun (WGS) entry which is preliminary data.</text>
</comment>
<proteinExistence type="predicted"/>
<dbReference type="Proteomes" id="UP000789920">
    <property type="component" value="Unassembled WGS sequence"/>
</dbReference>
<evidence type="ECO:0000313" key="1">
    <source>
        <dbReference type="EMBL" id="CAG8736594.1"/>
    </source>
</evidence>
<dbReference type="EMBL" id="CAJVQC010027492">
    <property type="protein sequence ID" value="CAG8736594.1"/>
    <property type="molecule type" value="Genomic_DNA"/>
</dbReference>
<gene>
    <name evidence="1" type="ORF">RPERSI_LOCUS12721</name>
</gene>
<organism evidence="1 2">
    <name type="scientific">Racocetra persica</name>
    <dbReference type="NCBI Taxonomy" id="160502"/>
    <lineage>
        <taxon>Eukaryota</taxon>
        <taxon>Fungi</taxon>
        <taxon>Fungi incertae sedis</taxon>
        <taxon>Mucoromycota</taxon>
        <taxon>Glomeromycotina</taxon>
        <taxon>Glomeromycetes</taxon>
        <taxon>Diversisporales</taxon>
        <taxon>Gigasporaceae</taxon>
        <taxon>Racocetra</taxon>
    </lineage>
</organism>
<sequence>EVEPKISETSDLSEFDLEQLYQTSIQNQTNTITNNTNRLEQREIKLIEIIPFAGSNQDLRVNRAKACKLTRYSVAIYITPNLNNNIVTPTPTSSNSVEIIIEALTKYIKNLEKKIEKKLENNNLNDSQAESSKLPKAKKKRNPLQGPRFYKLTI</sequence>
<name>A0ACA9QAY9_9GLOM</name>
<keyword evidence="2" id="KW-1185">Reference proteome</keyword>
<reference evidence="1" key="1">
    <citation type="submission" date="2021-06" db="EMBL/GenBank/DDBJ databases">
        <authorList>
            <person name="Kallberg Y."/>
            <person name="Tangrot J."/>
            <person name="Rosling A."/>
        </authorList>
    </citation>
    <scope>NUCLEOTIDE SEQUENCE</scope>
    <source>
        <strain evidence="1">MA461A</strain>
    </source>
</reference>
<feature type="non-terminal residue" evidence="1">
    <location>
        <position position="154"/>
    </location>
</feature>
<evidence type="ECO:0000313" key="2">
    <source>
        <dbReference type="Proteomes" id="UP000789920"/>
    </source>
</evidence>
<accession>A0ACA9QAY9</accession>
<protein>
    <submittedName>
        <fullName evidence="1">21381_t:CDS:1</fullName>
    </submittedName>
</protein>